<comment type="cofactor">
    <cofactor evidence="8">
        <name>Mg(2+)</name>
        <dbReference type="ChEBI" id="CHEBI:18420"/>
    </cofactor>
    <text evidence="8">Binds 1 Mg(2+) ion per subunit.</text>
</comment>
<feature type="binding site" evidence="8">
    <location>
        <begin position="40"/>
        <end position="42"/>
    </location>
    <ligand>
        <name>GTP</name>
        <dbReference type="ChEBI" id="CHEBI:37565"/>
    </ligand>
</feature>
<dbReference type="Pfam" id="PF00709">
    <property type="entry name" value="Adenylsucc_synt"/>
    <property type="match status" value="1"/>
</dbReference>
<keyword evidence="7 8" id="KW-0342">GTP-binding</keyword>
<feature type="active site" evidence="9">
    <location>
        <position position="141"/>
    </location>
</feature>
<dbReference type="Gene3D" id="3.40.440.10">
    <property type="entry name" value="Adenylosuccinate Synthetase, subunit A, domain 1"/>
    <property type="match status" value="1"/>
</dbReference>
<dbReference type="FunFam" id="1.10.300.10:FF:000001">
    <property type="entry name" value="Adenylosuccinate synthetase"/>
    <property type="match status" value="1"/>
</dbReference>
<dbReference type="InterPro" id="IPR018220">
    <property type="entry name" value="Adenylosuccin_syn_GTP-bd"/>
</dbReference>
<evidence type="ECO:0000256" key="5">
    <source>
        <dbReference type="ARBA" id="ARBA00022755"/>
    </source>
</evidence>
<feature type="binding site" description="in other chain" evidence="8">
    <location>
        <position position="244"/>
    </location>
    <ligand>
        <name>IMP</name>
        <dbReference type="ChEBI" id="CHEBI:58053"/>
        <note>ligand shared between dimeric partners</note>
    </ligand>
</feature>
<evidence type="ECO:0000313" key="12">
    <source>
        <dbReference type="Proteomes" id="UP000325286"/>
    </source>
</evidence>
<dbReference type="PANTHER" id="PTHR11846:SF0">
    <property type="entry name" value="ADENYLOSUCCINATE SYNTHETASE"/>
    <property type="match status" value="1"/>
</dbReference>
<feature type="active site" description="Proton acceptor" evidence="8">
    <location>
        <position position="13"/>
    </location>
</feature>
<dbReference type="Gene3D" id="1.10.300.10">
    <property type="entry name" value="Adenylosuccinate Synthetase, subunit A, domain 2"/>
    <property type="match status" value="1"/>
</dbReference>
<feature type="binding site" evidence="8">
    <location>
        <position position="40"/>
    </location>
    <ligand>
        <name>Mg(2+)</name>
        <dbReference type="ChEBI" id="CHEBI:18420"/>
    </ligand>
</feature>
<dbReference type="InterPro" id="IPR033128">
    <property type="entry name" value="Adenylosuccin_syn_Lys_AS"/>
</dbReference>
<dbReference type="AlphaFoldDB" id="A0A5B9QXC6"/>
<evidence type="ECO:0000256" key="2">
    <source>
        <dbReference type="ARBA" id="ARBA00022598"/>
    </source>
</evidence>
<evidence type="ECO:0000256" key="10">
    <source>
        <dbReference type="RuleBase" id="RU000520"/>
    </source>
</evidence>
<feature type="binding site" evidence="8">
    <location>
        <position position="13"/>
    </location>
    <ligand>
        <name>Mg(2+)</name>
        <dbReference type="ChEBI" id="CHEBI:18420"/>
    </ligand>
</feature>
<dbReference type="KEGG" id="rul:UC8_47040"/>
<comment type="pathway">
    <text evidence="8 10">Purine metabolism; AMP biosynthesis via de novo pathway; AMP from IMP: step 1/2.</text>
</comment>
<comment type="catalytic activity">
    <reaction evidence="8 10">
        <text>IMP + L-aspartate + GTP = N(6)-(1,2-dicarboxyethyl)-AMP + GDP + phosphate + 2 H(+)</text>
        <dbReference type="Rhea" id="RHEA:15753"/>
        <dbReference type="ChEBI" id="CHEBI:15378"/>
        <dbReference type="ChEBI" id="CHEBI:29991"/>
        <dbReference type="ChEBI" id="CHEBI:37565"/>
        <dbReference type="ChEBI" id="CHEBI:43474"/>
        <dbReference type="ChEBI" id="CHEBI:57567"/>
        <dbReference type="ChEBI" id="CHEBI:58053"/>
        <dbReference type="ChEBI" id="CHEBI:58189"/>
        <dbReference type="EC" id="6.3.4.4"/>
    </reaction>
</comment>
<feature type="binding site" description="in other chain" evidence="8">
    <location>
        <begin position="38"/>
        <end position="41"/>
    </location>
    <ligand>
        <name>IMP</name>
        <dbReference type="ChEBI" id="CHEBI:58053"/>
        <note>ligand shared between dimeric partners</note>
    </ligand>
</feature>
<comment type="subcellular location">
    <subcellularLocation>
        <location evidence="8">Cytoplasm</location>
    </subcellularLocation>
</comment>
<feature type="binding site" evidence="8">
    <location>
        <begin position="304"/>
        <end position="310"/>
    </location>
    <ligand>
        <name>substrate</name>
    </ligand>
</feature>
<dbReference type="GO" id="GO:0004019">
    <property type="term" value="F:adenylosuccinate synthase activity"/>
    <property type="evidence" value="ECO:0007669"/>
    <property type="project" value="UniProtKB-UniRule"/>
</dbReference>
<sequence length="440" mass="48019">MPGTCVIGLQWGDEAKGKLVDLLANEFEWVVRYQGGANAGHTVVAGDEVYKLHHIPSGILHPKVNNLITPGVVINPATLLDEVDGLAKRGVAVADNLRISERAHLVMPWHIAEDRLINQQHVSKESIGTTNRGIGPCYRDKVGRTHAIRAVDLIESERDERIAEVAEQKLKTLRALGGTDEELQQVAPERVVELAAAWAERLRPMIGDTTYPLLEAAEQDRRILFEGAQGALLDIDHGTYPFVTSSNSSGVGICAGAGVPPRWIGEVIGVCKAYSTRVGGGPFPTELEDAVGDKIRKLGNEFGTTTGRPRRCGWIDAVALRYTARLSGATRLALMMMDVLSHLEEIKICVAYELDGQRIEQLPCHAEKLRRCKPIYETVPGWMQPVDDARQVSDFPAGAMDYVRRIETLVGVPVGILSVGPDRAQTIFVDRTPAQIAAAK</sequence>
<gene>
    <name evidence="11" type="primary">purA_2</name>
    <name evidence="8" type="synonym">purA</name>
    <name evidence="11" type="ORF">UC8_47040</name>
</gene>
<feature type="binding site" evidence="8">
    <location>
        <position position="144"/>
    </location>
    <ligand>
        <name>IMP</name>
        <dbReference type="ChEBI" id="CHEBI:58053"/>
        <note>ligand shared between dimeric partners</note>
    </ligand>
</feature>
<dbReference type="GO" id="GO:0044208">
    <property type="term" value="P:'de novo' AMP biosynthetic process"/>
    <property type="evidence" value="ECO:0007669"/>
    <property type="project" value="UniProtKB-UniRule"/>
</dbReference>
<dbReference type="PANTHER" id="PTHR11846">
    <property type="entry name" value="ADENYLOSUCCINATE SYNTHETASE"/>
    <property type="match status" value="1"/>
</dbReference>
<feature type="binding site" description="in other chain" evidence="8">
    <location>
        <position position="229"/>
    </location>
    <ligand>
        <name>IMP</name>
        <dbReference type="ChEBI" id="CHEBI:58053"/>
        <note>ligand shared between dimeric partners</note>
    </ligand>
</feature>
<evidence type="ECO:0000256" key="4">
    <source>
        <dbReference type="ARBA" id="ARBA00022741"/>
    </source>
</evidence>
<dbReference type="UniPathway" id="UPA00075">
    <property type="reaction ID" value="UER00335"/>
</dbReference>
<dbReference type="GO" id="GO:0000287">
    <property type="term" value="F:magnesium ion binding"/>
    <property type="evidence" value="ECO:0007669"/>
    <property type="project" value="UniProtKB-UniRule"/>
</dbReference>
<dbReference type="Gene3D" id="3.90.170.10">
    <property type="entry name" value="Adenylosuccinate Synthetase, subunit A, domain 3"/>
    <property type="match status" value="1"/>
</dbReference>
<name>A0A5B9QXC6_9BACT</name>
<dbReference type="HAMAP" id="MF_00011">
    <property type="entry name" value="Adenylosucc_synth"/>
    <property type="match status" value="1"/>
</dbReference>
<comment type="function">
    <text evidence="8">Plays an important role in the de novo pathway of purine nucleotide biosynthesis. Catalyzes the first committed step in the biosynthesis of AMP from IMP.</text>
</comment>
<comment type="similarity">
    <text evidence="8 10">Belongs to the adenylosuccinate synthetase family.</text>
</comment>
<keyword evidence="2 8" id="KW-0436">Ligase</keyword>
<comment type="subunit">
    <text evidence="1 8">Homodimer.</text>
</comment>
<evidence type="ECO:0000256" key="9">
    <source>
        <dbReference type="PROSITE-ProRule" id="PRU10134"/>
    </source>
</evidence>
<dbReference type="InterPro" id="IPR042109">
    <property type="entry name" value="Adenylosuccinate_synth_dom1"/>
</dbReference>
<proteinExistence type="inferred from homology"/>
<keyword evidence="12" id="KW-1185">Reference proteome</keyword>
<dbReference type="SUPFAM" id="SSF52540">
    <property type="entry name" value="P-loop containing nucleoside triphosphate hydrolases"/>
    <property type="match status" value="1"/>
</dbReference>
<keyword evidence="6 8" id="KW-0460">Magnesium</keyword>
<dbReference type="SMART" id="SM00788">
    <property type="entry name" value="Adenylsucc_synt"/>
    <property type="match status" value="1"/>
</dbReference>
<protein>
    <recommendedName>
        <fullName evidence="8 10">Adenylosuccinate synthetase</fullName>
        <shortName evidence="8">AMPSase</shortName>
        <shortName evidence="8">AdSS</shortName>
        <ecNumber evidence="8 10">6.3.4.4</ecNumber>
    </recommendedName>
    <alternativeName>
        <fullName evidence="8">IMP--aspartate ligase</fullName>
    </alternativeName>
</protein>
<organism evidence="11 12">
    <name type="scientific">Roseimaritima ulvae</name>
    <dbReference type="NCBI Taxonomy" id="980254"/>
    <lineage>
        <taxon>Bacteria</taxon>
        <taxon>Pseudomonadati</taxon>
        <taxon>Planctomycetota</taxon>
        <taxon>Planctomycetia</taxon>
        <taxon>Pirellulales</taxon>
        <taxon>Pirellulaceae</taxon>
        <taxon>Roseimaritima</taxon>
    </lineage>
</organism>
<keyword evidence="3 8" id="KW-0479">Metal-binding</keyword>
<evidence type="ECO:0000313" key="11">
    <source>
        <dbReference type="EMBL" id="QEG42662.1"/>
    </source>
</evidence>
<dbReference type="GO" id="GO:0005737">
    <property type="term" value="C:cytoplasm"/>
    <property type="evidence" value="ECO:0007669"/>
    <property type="project" value="UniProtKB-SubCell"/>
</dbReference>
<dbReference type="InterPro" id="IPR001114">
    <property type="entry name" value="Adenylosuccinate_synthetase"/>
</dbReference>
<keyword evidence="8" id="KW-0963">Cytoplasm</keyword>
<feature type="binding site" evidence="8">
    <location>
        <begin position="336"/>
        <end position="338"/>
    </location>
    <ligand>
        <name>GTP</name>
        <dbReference type="ChEBI" id="CHEBI:37565"/>
    </ligand>
</feature>
<feature type="binding site" evidence="8">
    <location>
        <position position="310"/>
    </location>
    <ligand>
        <name>GTP</name>
        <dbReference type="ChEBI" id="CHEBI:37565"/>
    </ligand>
</feature>
<evidence type="ECO:0000256" key="6">
    <source>
        <dbReference type="ARBA" id="ARBA00022842"/>
    </source>
</evidence>
<dbReference type="InterPro" id="IPR027417">
    <property type="entry name" value="P-loop_NTPase"/>
</dbReference>
<feature type="binding site" evidence="8">
    <location>
        <begin position="12"/>
        <end position="18"/>
    </location>
    <ligand>
        <name>GTP</name>
        <dbReference type="ChEBI" id="CHEBI:37565"/>
    </ligand>
</feature>
<dbReference type="NCBIfam" id="NF002223">
    <property type="entry name" value="PRK01117.1"/>
    <property type="match status" value="1"/>
</dbReference>
<evidence type="ECO:0000256" key="1">
    <source>
        <dbReference type="ARBA" id="ARBA00011738"/>
    </source>
</evidence>
<dbReference type="GO" id="GO:0046040">
    <property type="term" value="P:IMP metabolic process"/>
    <property type="evidence" value="ECO:0007669"/>
    <property type="project" value="TreeGrafter"/>
</dbReference>
<dbReference type="InterPro" id="IPR042110">
    <property type="entry name" value="Adenylosuccinate_synth_dom2"/>
</dbReference>
<dbReference type="EC" id="6.3.4.4" evidence="8 10"/>
<feature type="binding site" evidence="8">
    <location>
        <begin position="418"/>
        <end position="420"/>
    </location>
    <ligand>
        <name>GTP</name>
        <dbReference type="ChEBI" id="CHEBI:37565"/>
    </ligand>
</feature>
<dbReference type="InterPro" id="IPR042111">
    <property type="entry name" value="Adenylosuccinate_synth_dom3"/>
</dbReference>
<dbReference type="PROSITE" id="PS01266">
    <property type="entry name" value="ADENYLOSUCCIN_SYN_1"/>
    <property type="match status" value="1"/>
</dbReference>
<dbReference type="RefSeq" id="WP_202908767.1">
    <property type="nucleotide sequence ID" value="NZ_CP042914.1"/>
</dbReference>
<dbReference type="Proteomes" id="UP000325286">
    <property type="component" value="Chromosome"/>
</dbReference>
<dbReference type="FunFam" id="3.90.170.10:FF:000001">
    <property type="entry name" value="Adenylosuccinate synthetase"/>
    <property type="match status" value="1"/>
</dbReference>
<accession>A0A5B9QXC6</accession>
<dbReference type="PROSITE" id="PS00513">
    <property type="entry name" value="ADENYLOSUCCIN_SYN_2"/>
    <property type="match status" value="1"/>
</dbReference>
<dbReference type="GO" id="GO:0005525">
    <property type="term" value="F:GTP binding"/>
    <property type="evidence" value="ECO:0007669"/>
    <property type="project" value="UniProtKB-UniRule"/>
</dbReference>
<feature type="binding site" description="in other chain" evidence="8">
    <location>
        <position position="308"/>
    </location>
    <ligand>
        <name>IMP</name>
        <dbReference type="ChEBI" id="CHEBI:58053"/>
        <note>ligand shared between dimeric partners</note>
    </ligand>
</feature>
<dbReference type="EMBL" id="CP042914">
    <property type="protein sequence ID" value="QEG42662.1"/>
    <property type="molecule type" value="Genomic_DNA"/>
</dbReference>
<keyword evidence="5 8" id="KW-0658">Purine biosynthesis</keyword>
<dbReference type="NCBIfam" id="TIGR00184">
    <property type="entry name" value="purA"/>
    <property type="match status" value="1"/>
</dbReference>
<evidence type="ECO:0000256" key="8">
    <source>
        <dbReference type="HAMAP-Rule" id="MF_00011"/>
    </source>
</evidence>
<keyword evidence="4 8" id="KW-0547">Nucleotide-binding</keyword>
<feature type="binding site" description="in other chain" evidence="8">
    <location>
        <begin position="13"/>
        <end position="16"/>
    </location>
    <ligand>
        <name>IMP</name>
        <dbReference type="ChEBI" id="CHEBI:58053"/>
        <note>ligand shared between dimeric partners</note>
    </ligand>
</feature>
<evidence type="ECO:0000256" key="7">
    <source>
        <dbReference type="ARBA" id="ARBA00023134"/>
    </source>
</evidence>
<evidence type="ECO:0000256" key="3">
    <source>
        <dbReference type="ARBA" id="ARBA00022723"/>
    </source>
</evidence>
<feature type="active site" description="Proton donor" evidence="8">
    <location>
        <position position="41"/>
    </location>
</feature>
<reference evidence="11 12" key="1">
    <citation type="submission" date="2019-08" db="EMBL/GenBank/DDBJ databases">
        <title>Deep-cultivation of Planctomycetes and their phenomic and genomic characterization uncovers novel biology.</title>
        <authorList>
            <person name="Wiegand S."/>
            <person name="Jogler M."/>
            <person name="Boedeker C."/>
            <person name="Pinto D."/>
            <person name="Vollmers J."/>
            <person name="Rivas-Marin E."/>
            <person name="Kohn T."/>
            <person name="Peeters S.H."/>
            <person name="Heuer A."/>
            <person name="Rast P."/>
            <person name="Oberbeckmann S."/>
            <person name="Bunk B."/>
            <person name="Jeske O."/>
            <person name="Meyerdierks A."/>
            <person name="Storesund J.E."/>
            <person name="Kallscheuer N."/>
            <person name="Luecker S."/>
            <person name="Lage O.M."/>
            <person name="Pohl T."/>
            <person name="Merkel B.J."/>
            <person name="Hornburger P."/>
            <person name="Mueller R.-W."/>
            <person name="Bruemmer F."/>
            <person name="Labrenz M."/>
            <person name="Spormann A.M."/>
            <person name="Op den Camp H."/>
            <person name="Overmann J."/>
            <person name="Amann R."/>
            <person name="Jetten M.S.M."/>
            <person name="Mascher T."/>
            <person name="Medema M.H."/>
            <person name="Devos D.P."/>
            <person name="Kaster A.-K."/>
            <person name="Ovreas L."/>
            <person name="Rohde M."/>
            <person name="Galperin M.Y."/>
            <person name="Jogler C."/>
        </authorList>
    </citation>
    <scope>NUCLEOTIDE SEQUENCE [LARGE SCALE GENOMIC DNA]</scope>
    <source>
        <strain evidence="11 12">UC8</strain>
    </source>
</reference>
<dbReference type="CDD" id="cd03108">
    <property type="entry name" value="AdSS"/>
    <property type="match status" value="1"/>
</dbReference>
<feature type="binding site" description="in other chain" evidence="8">
    <location>
        <position position="130"/>
    </location>
    <ligand>
        <name>IMP</name>
        <dbReference type="ChEBI" id="CHEBI:58053"/>
        <note>ligand shared between dimeric partners</note>
    </ligand>
</feature>